<evidence type="ECO:0000313" key="3">
    <source>
        <dbReference type="Proteomes" id="UP001195483"/>
    </source>
</evidence>
<dbReference type="Proteomes" id="UP001195483">
    <property type="component" value="Unassembled WGS sequence"/>
</dbReference>
<feature type="compositionally biased region" description="Polar residues" evidence="1">
    <location>
        <begin position="26"/>
        <end position="36"/>
    </location>
</feature>
<keyword evidence="3" id="KW-1185">Reference proteome</keyword>
<organism evidence="2 3">
    <name type="scientific">Potamilus streckersoni</name>
    <dbReference type="NCBI Taxonomy" id="2493646"/>
    <lineage>
        <taxon>Eukaryota</taxon>
        <taxon>Metazoa</taxon>
        <taxon>Spiralia</taxon>
        <taxon>Lophotrochozoa</taxon>
        <taxon>Mollusca</taxon>
        <taxon>Bivalvia</taxon>
        <taxon>Autobranchia</taxon>
        <taxon>Heteroconchia</taxon>
        <taxon>Palaeoheterodonta</taxon>
        <taxon>Unionida</taxon>
        <taxon>Unionoidea</taxon>
        <taxon>Unionidae</taxon>
        <taxon>Ambleminae</taxon>
        <taxon>Lampsilini</taxon>
        <taxon>Potamilus</taxon>
    </lineage>
</organism>
<accession>A0AAE0SMH2</accession>
<gene>
    <name evidence="2" type="ORF">CHS0354_001648</name>
</gene>
<dbReference type="EMBL" id="JAEAOA010000158">
    <property type="protein sequence ID" value="KAK3594696.1"/>
    <property type="molecule type" value="Genomic_DNA"/>
</dbReference>
<protein>
    <submittedName>
        <fullName evidence="2">Uncharacterized protein</fullName>
    </submittedName>
</protein>
<evidence type="ECO:0000313" key="2">
    <source>
        <dbReference type="EMBL" id="KAK3594696.1"/>
    </source>
</evidence>
<reference evidence="2" key="2">
    <citation type="journal article" date="2021" name="Genome Biol. Evol.">
        <title>Developing a high-quality reference genome for a parasitic bivalve with doubly uniparental inheritance (Bivalvia: Unionida).</title>
        <authorList>
            <person name="Smith C.H."/>
        </authorList>
    </citation>
    <scope>NUCLEOTIDE SEQUENCE</scope>
    <source>
        <strain evidence="2">CHS0354</strain>
        <tissue evidence="2">Mantle</tissue>
    </source>
</reference>
<proteinExistence type="predicted"/>
<reference evidence="2" key="3">
    <citation type="submission" date="2023-05" db="EMBL/GenBank/DDBJ databases">
        <authorList>
            <person name="Smith C.H."/>
        </authorList>
    </citation>
    <scope>NUCLEOTIDE SEQUENCE</scope>
    <source>
        <strain evidence="2">CHS0354</strain>
        <tissue evidence="2">Mantle</tissue>
    </source>
</reference>
<feature type="region of interest" description="Disordered" evidence="1">
    <location>
        <begin position="15"/>
        <end position="36"/>
    </location>
</feature>
<comment type="caution">
    <text evidence="2">The sequence shown here is derived from an EMBL/GenBank/DDBJ whole genome shotgun (WGS) entry which is preliminary data.</text>
</comment>
<sequence length="176" mass="19473">MEAPILHIQGPGELETPIVHTRPRGNGNSNSSYRTSWNVNPQRVSINQDQGNGKLERVRNTLIGKADMLGLVEWKLQRAATRQIFYLMIQMSILVVSSRVFRQNKNDLNVVSAINRYQVLVSFQTAFTDADHMSGSLQCIAPINGSETMDSYIVCVDTALSGMRALLRQSAHGNGG</sequence>
<evidence type="ECO:0000256" key="1">
    <source>
        <dbReference type="SAM" id="MobiDB-lite"/>
    </source>
</evidence>
<reference evidence="2" key="1">
    <citation type="journal article" date="2021" name="Genome Biol. Evol.">
        <title>A High-Quality Reference Genome for a Parasitic Bivalve with Doubly Uniparental Inheritance (Bivalvia: Unionida).</title>
        <authorList>
            <person name="Smith C.H."/>
        </authorList>
    </citation>
    <scope>NUCLEOTIDE SEQUENCE</scope>
    <source>
        <strain evidence="2">CHS0354</strain>
    </source>
</reference>
<dbReference type="AlphaFoldDB" id="A0AAE0SMH2"/>
<name>A0AAE0SMH2_9BIVA</name>